<feature type="compositionally biased region" description="Basic and acidic residues" evidence="1">
    <location>
        <begin position="30"/>
        <end position="48"/>
    </location>
</feature>
<keyword evidence="2" id="KW-1133">Transmembrane helix</keyword>
<organism evidence="3">
    <name type="scientific">Phaeomonas parva</name>
    <dbReference type="NCBI Taxonomy" id="124430"/>
    <lineage>
        <taxon>Eukaryota</taxon>
        <taxon>Sar</taxon>
        <taxon>Stramenopiles</taxon>
        <taxon>Ochrophyta</taxon>
        <taxon>Pinguiophyceae</taxon>
        <taxon>Pinguiochrysidales</taxon>
        <taxon>Pinguiochrysidaceae</taxon>
        <taxon>Phaeomonas</taxon>
    </lineage>
</organism>
<sequence>MASRSSPYVSAEEKTENARPTSASSASTEAGDRGHNHSSVERHHESIPQRAVKELRHAKEATVKATHAVADGAKRADRSLDDACAYTCGVDGCCGPKCDEGCVACCPAVEAVVLWCDSRATYDNSAMCCCFDEMDDGVPPFFRFTACPLDHRNKCFNENPRMRRWAEVGYPYFGRTRRLWMGIATITTIVSMMLTTWGLMALNTEPEIVRLTRWAWARGSDEYGNKATIFIGLRSMVIDYCTDGSQDCTTDNVEYGDVDCDNVYCDDCVDAAVNVQFGAFITWFTHIFALLGTVNRMRFSSDAPVQKLLGAVTDTWGVLALTYTIVSFRQVCYVEVMQEDYLGNYEIYRNHLGYGVFCYVACATFGLYRAVMHWLVPCPPKWFRAERLREWNASQRYTVEATKNIQRRYSALYKKSAPNGSGAATMNTQEARDFL</sequence>
<evidence type="ECO:0000313" key="4">
    <source>
        <dbReference type="EMBL" id="CAD9242669.1"/>
    </source>
</evidence>
<feature type="compositionally biased region" description="Polar residues" evidence="1">
    <location>
        <begin position="18"/>
        <end position="28"/>
    </location>
</feature>
<reference evidence="3" key="1">
    <citation type="submission" date="2021-01" db="EMBL/GenBank/DDBJ databases">
        <authorList>
            <person name="Corre E."/>
            <person name="Pelletier E."/>
            <person name="Niang G."/>
            <person name="Scheremetjew M."/>
            <person name="Finn R."/>
            <person name="Kale V."/>
            <person name="Holt S."/>
            <person name="Cochrane G."/>
            <person name="Meng A."/>
            <person name="Brown T."/>
            <person name="Cohen L."/>
        </authorList>
    </citation>
    <scope>NUCLEOTIDE SEQUENCE</scope>
    <source>
        <strain evidence="3">CCMP2877</strain>
    </source>
</reference>
<dbReference type="AlphaFoldDB" id="A0A6U4CB30"/>
<gene>
    <name evidence="3" type="ORF">PPAR1163_LOCUS1012</name>
    <name evidence="4" type="ORF">PPAR1163_LOCUS1013</name>
</gene>
<feature type="transmembrane region" description="Helical" evidence="2">
    <location>
        <begin position="308"/>
        <end position="331"/>
    </location>
</feature>
<proteinExistence type="predicted"/>
<accession>A0A6U4CB30</accession>
<feature type="transmembrane region" description="Helical" evidence="2">
    <location>
        <begin position="351"/>
        <end position="371"/>
    </location>
</feature>
<keyword evidence="2" id="KW-0812">Transmembrane</keyword>
<protein>
    <submittedName>
        <fullName evidence="3">Uncharacterized protein</fullName>
    </submittedName>
</protein>
<feature type="region of interest" description="Disordered" evidence="1">
    <location>
        <begin position="1"/>
        <end position="48"/>
    </location>
</feature>
<evidence type="ECO:0000256" key="2">
    <source>
        <dbReference type="SAM" id="Phobius"/>
    </source>
</evidence>
<keyword evidence="2" id="KW-0472">Membrane</keyword>
<feature type="transmembrane region" description="Helical" evidence="2">
    <location>
        <begin position="277"/>
        <end position="296"/>
    </location>
</feature>
<name>A0A6U4CB30_9STRA</name>
<evidence type="ECO:0000313" key="3">
    <source>
        <dbReference type="EMBL" id="CAD9242668.1"/>
    </source>
</evidence>
<dbReference type="EMBL" id="HBGJ01001509">
    <property type="protein sequence ID" value="CAD9242669.1"/>
    <property type="molecule type" value="Transcribed_RNA"/>
</dbReference>
<dbReference type="EMBL" id="HBGJ01001507">
    <property type="protein sequence ID" value="CAD9242668.1"/>
    <property type="molecule type" value="Transcribed_RNA"/>
</dbReference>
<evidence type="ECO:0000256" key="1">
    <source>
        <dbReference type="SAM" id="MobiDB-lite"/>
    </source>
</evidence>
<feature type="transmembrane region" description="Helical" evidence="2">
    <location>
        <begin position="179"/>
        <end position="200"/>
    </location>
</feature>